<dbReference type="EMBL" id="JAANCM010000002">
    <property type="protein sequence ID" value="NHT74938.1"/>
    <property type="molecule type" value="Genomic_DNA"/>
</dbReference>
<dbReference type="PROSITE" id="PS00383">
    <property type="entry name" value="TYR_PHOSPHATASE_1"/>
    <property type="match status" value="1"/>
</dbReference>
<evidence type="ECO:0000313" key="2">
    <source>
        <dbReference type="Proteomes" id="UP001155840"/>
    </source>
</evidence>
<protein>
    <submittedName>
        <fullName evidence="1">Protein tyrosine phosphatase</fullName>
    </submittedName>
</protein>
<dbReference type="Proteomes" id="UP001155840">
    <property type="component" value="Unassembled WGS sequence"/>
</dbReference>
<organism evidence="1 2">
    <name type="scientific">Ferranicluibacter rubi</name>
    <dbReference type="NCBI Taxonomy" id="2715133"/>
    <lineage>
        <taxon>Bacteria</taxon>
        <taxon>Pseudomonadati</taxon>
        <taxon>Pseudomonadota</taxon>
        <taxon>Alphaproteobacteria</taxon>
        <taxon>Hyphomicrobiales</taxon>
        <taxon>Rhizobiaceae</taxon>
        <taxon>Ferranicluibacter</taxon>
    </lineage>
</organism>
<sequence length="187" mass="19728">MSVIIVSPLARIGEMAVRHGCLDMLSLMAVGHTFHRPGVIAAGRHLTLGLNDITFTGNEKLIAPAEEHVDGIVAFARGWQRETPLLVHCWMGVSRSPAAAAIAALAIAPDQDDDALADRLRAASPFATPNARLIAIGDAMLGRNGRLITAMKRIGRGRDADGNTPFVFDPFPEPVVPSAIVVPADAG</sequence>
<proteinExistence type="predicted"/>
<dbReference type="InterPro" id="IPR029021">
    <property type="entry name" value="Prot-tyrosine_phosphatase-like"/>
</dbReference>
<dbReference type="SUPFAM" id="SSF52799">
    <property type="entry name" value="(Phosphotyrosine protein) phosphatases II"/>
    <property type="match status" value="1"/>
</dbReference>
<dbReference type="RefSeq" id="WP_167127248.1">
    <property type="nucleotide sequence ID" value="NZ_JAANCM010000002.1"/>
</dbReference>
<evidence type="ECO:0000313" key="1">
    <source>
        <dbReference type="EMBL" id="NHT74938.1"/>
    </source>
</evidence>
<dbReference type="InterPro" id="IPR016130">
    <property type="entry name" value="Tyr_Pase_AS"/>
</dbReference>
<keyword evidence="2" id="KW-1185">Reference proteome</keyword>
<accession>A0AA43ZBS6</accession>
<reference evidence="1" key="1">
    <citation type="submission" date="2020-03" db="EMBL/GenBank/DDBJ databases">
        <title>Ferranicluibacter endophyticum gen. nov., sp. nov., a new genus isolated from Rubus ulmifolius Schott. stem.</title>
        <authorList>
            <person name="Roca-Couso R."/>
            <person name="Flores-Felix J.D."/>
            <person name="Igual J.M."/>
            <person name="Rivas R."/>
        </authorList>
    </citation>
    <scope>NUCLEOTIDE SEQUENCE</scope>
    <source>
        <strain evidence="1">CRRU44</strain>
    </source>
</reference>
<gene>
    <name evidence="1" type="ORF">G8E10_04115</name>
</gene>
<name>A0AA43ZBS6_9HYPH</name>
<comment type="caution">
    <text evidence="1">The sequence shown here is derived from an EMBL/GenBank/DDBJ whole genome shotgun (WGS) entry which is preliminary data.</text>
</comment>
<dbReference type="Gene3D" id="3.90.190.10">
    <property type="entry name" value="Protein tyrosine phosphatase superfamily"/>
    <property type="match status" value="1"/>
</dbReference>
<dbReference type="AlphaFoldDB" id="A0AA43ZBS6"/>